<comment type="caution">
    <text evidence="1">The sequence shown here is derived from an EMBL/GenBank/DDBJ whole genome shotgun (WGS) entry which is preliminary data.</text>
</comment>
<dbReference type="STRING" id="1229780.BN381_10165"/>
<evidence type="ECO:0000313" key="1">
    <source>
        <dbReference type="EMBL" id="CCM61934.1"/>
    </source>
</evidence>
<accession>R4YVI5</accession>
<sequence length="91" mass="9731">MAERVERVVRPDAVVKSGALQPVGAHAGIVNRSAVLSTGSAPRYGVPAIVDSEWYAALVDAADEALDRCVLKVPRSEEGFIRCVVVHVLYT</sequence>
<dbReference type="HOGENOM" id="CLU_2421498_0_0_11"/>
<evidence type="ECO:0000313" key="2">
    <source>
        <dbReference type="Proteomes" id="UP000018291"/>
    </source>
</evidence>
<dbReference type="AlphaFoldDB" id="R4YVI5"/>
<reference evidence="1 2" key="1">
    <citation type="journal article" date="2013" name="ISME J.">
        <title>Metabolic model for the filamentous 'Candidatus Microthrix parvicella' based on genomic and metagenomic analyses.</title>
        <authorList>
            <person name="Jon McIlroy S."/>
            <person name="Kristiansen R."/>
            <person name="Albertsen M."/>
            <person name="Michael Karst S."/>
            <person name="Rossetti S."/>
            <person name="Lund Nielsen J."/>
            <person name="Tandoi V."/>
            <person name="James Seviour R."/>
            <person name="Nielsen P.H."/>
        </authorList>
    </citation>
    <scope>NUCLEOTIDE SEQUENCE [LARGE SCALE GENOMIC DNA]</scope>
    <source>
        <strain evidence="1 2">RN1</strain>
    </source>
</reference>
<keyword evidence="2" id="KW-1185">Reference proteome</keyword>
<dbReference type="EMBL" id="CANL01000001">
    <property type="protein sequence ID" value="CCM61934.1"/>
    <property type="molecule type" value="Genomic_DNA"/>
</dbReference>
<gene>
    <name evidence="1" type="ORF">BN381_10165</name>
</gene>
<protein>
    <submittedName>
        <fullName evidence="1">Uncharacterized protein</fullName>
    </submittedName>
</protein>
<proteinExistence type="predicted"/>
<name>R4YVI5_9ACTN</name>
<organism evidence="1 2">
    <name type="scientific">Candidatus Neomicrothrix parvicella RN1</name>
    <dbReference type="NCBI Taxonomy" id="1229780"/>
    <lineage>
        <taxon>Bacteria</taxon>
        <taxon>Bacillati</taxon>
        <taxon>Actinomycetota</taxon>
        <taxon>Acidimicrobiia</taxon>
        <taxon>Acidimicrobiales</taxon>
        <taxon>Microthrixaceae</taxon>
        <taxon>Candidatus Neomicrothrix</taxon>
    </lineage>
</organism>
<dbReference type="Proteomes" id="UP000018291">
    <property type="component" value="Unassembled WGS sequence"/>
</dbReference>